<dbReference type="PANTHER" id="PTHR30572">
    <property type="entry name" value="MEMBRANE COMPONENT OF TRANSPORTER-RELATED"/>
    <property type="match status" value="1"/>
</dbReference>
<evidence type="ECO:0000256" key="6">
    <source>
        <dbReference type="ARBA" id="ARBA00038076"/>
    </source>
</evidence>
<sequence length="782" mass="82839">MVQKVRTLLVVLSISLGVTGVGMIGQSRMVFVQGMEDSYRASSPSHFTLLAEPFSEKELAALAAVPGLGQVEARRTVYGRISPSTEAPAAGADGWKNVNLQVVKDFGGIVMDRFYPEEGEWPPPGVGLLLERTALAYLGLSIGDEVWLDLSDGEKHRFTVAGTVKDPLRNSAEVSGLCFGYLTGEGAAALGLPETYNTLSGKAESSSADKKLLNDLAVRVRDALNAEGKAVFSLSVPEPGKHWAYDLITSMAFILLAFGGLALLLGSGLVVNTMTALIHGQLRQIGVMKVIGAGDGSLFRLYLGMVLILGGIGAAVGIPLGWGAAFLITRRTTDLLNLDVSGYGLSPSVVGLQAAVGLLIPALSAFLPVYRGTRMPEREAIGGPDPGREAQAGETIMGLKGLPRPLLLAIRNTFRRKGRLALATAVLGIGGAVVLSVFSLQASIGRTLDRSFGFMGYDIRFTFPVPQPGEALEKLAFGLPGVKKAESWYSATGTLLRRDGTKSRDLAIAAPPEDSGLLTPVMSEGRWLRKDQADIVLTSSFAGEEPDLRIGDSVTLTVQGVKQTWRVAGIVPAPKEVDAYVGYGSLTRSVGADGTASLLQLGMDGADLEEQRSTAAELRRLGEEKGWKLNAPSFTAEAREVQEKRLGILIGFLAAMAVLLTVIASLGLMGMMSLNVLERSKEIGILRSIGAADSAVWAMVTVEGMCAALLGWGLSAGLAYPISRILGSQVGLSLFQAPLDYRYSFLGLALWLGGVLVLAAVATYLPSRKASRMDIRDVLNYE</sequence>
<feature type="transmembrane region" description="Helical" evidence="7">
    <location>
        <begin position="646"/>
        <end position="674"/>
    </location>
</feature>
<dbReference type="Pfam" id="PF02687">
    <property type="entry name" value="FtsX"/>
    <property type="match status" value="2"/>
</dbReference>
<dbReference type="AlphaFoldDB" id="A0AA96LBE1"/>
<feature type="transmembrane region" description="Helical" evidence="7">
    <location>
        <begin position="299"/>
        <end position="328"/>
    </location>
</feature>
<evidence type="ECO:0000256" key="5">
    <source>
        <dbReference type="ARBA" id="ARBA00023136"/>
    </source>
</evidence>
<keyword evidence="4 7" id="KW-1133">Transmembrane helix</keyword>
<dbReference type="PANTHER" id="PTHR30572:SF4">
    <property type="entry name" value="ABC TRANSPORTER PERMEASE YTRF"/>
    <property type="match status" value="1"/>
</dbReference>
<evidence type="ECO:0000256" key="2">
    <source>
        <dbReference type="ARBA" id="ARBA00022475"/>
    </source>
</evidence>
<dbReference type="KEGG" id="paun:MJA45_20960"/>
<feature type="domain" description="MacB-like periplasmic core" evidence="9">
    <location>
        <begin position="421"/>
        <end position="590"/>
    </location>
</feature>
<dbReference type="InterPro" id="IPR003838">
    <property type="entry name" value="ABC3_permease_C"/>
</dbReference>
<gene>
    <name evidence="10" type="ORF">MJA45_20960</name>
</gene>
<evidence type="ECO:0000313" key="11">
    <source>
        <dbReference type="Proteomes" id="UP001305702"/>
    </source>
</evidence>
<keyword evidence="5 7" id="KW-0472">Membrane</keyword>
<evidence type="ECO:0000256" key="7">
    <source>
        <dbReference type="SAM" id="Phobius"/>
    </source>
</evidence>
<dbReference type="GO" id="GO:0005886">
    <property type="term" value="C:plasma membrane"/>
    <property type="evidence" value="ECO:0007669"/>
    <property type="project" value="UniProtKB-SubCell"/>
</dbReference>
<keyword evidence="2" id="KW-1003">Cell membrane</keyword>
<feature type="domain" description="ABC3 transporter permease C-terminal" evidence="8">
    <location>
        <begin position="257"/>
        <end position="375"/>
    </location>
</feature>
<dbReference type="RefSeq" id="WP_315603847.1">
    <property type="nucleotide sequence ID" value="NZ_CP130318.1"/>
</dbReference>
<evidence type="ECO:0000313" key="10">
    <source>
        <dbReference type="EMBL" id="WNQ10073.1"/>
    </source>
</evidence>
<evidence type="ECO:0000256" key="3">
    <source>
        <dbReference type="ARBA" id="ARBA00022692"/>
    </source>
</evidence>
<keyword evidence="11" id="KW-1185">Reference proteome</keyword>
<dbReference type="Proteomes" id="UP001305702">
    <property type="component" value="Chromosome"/>
</dbReference>
<organism evidence="10 11">
    <name type="scientific">Paenibacillus aurantius</name>
    <dbReference type="NCBI Taxonomy" id="2918900"/>
    <lineage>
        <taxon>Bacteria</taxon>
        <taxon>Bacillati</taxon>
        <taxon>Bacillota</taxon>
        <taxon>Bacilli</taxon>
        <taxon>Bacillales</taxon>
        <taxon>Paenibacillaceae</taxon>
        <taxon>Paenibacillus</taxon>
    </lineage>
</organism>
<evidence type="ECO:0000256" key="4">
    <source>
        <dbReference type="ARBA" id="ARBA00022989"/>
    </source>
</evidence>
<feature type="transmembrane region" description="Helical" evidence="7">
    <location>
        <begin position="743"/>
        <end position="765"/>
    </location>
</feature>
<dbReference type="Pfam" id="PF12704">
    <property type="entry name" value="MacB_PCD"/>
    <property type="match status" value="1"/>
</dbReference>
<evidence type="ECO:0000259" key="8">
    <source>
        <dbReference type="Pfam" id="PF02687"/>
    </source>
</evidence>
<dbReference type="InterPro" id="IPR050250">
    <property type="entry name" value="Macrolide_Exporter_MacB"/>
</dbReference>
<evidence type="ECO:0000259" key="9">
    <source>
        <dbReference type="Pfam" id="PF12704"/>
    </source>
</evidence>
<dbReference type="EMBL" id="CP130318">
    <property type="protein sequence ID" value="WNQ10073.1"/>
    <property type="molecule type" value="Genomic_DNA"/>
</dbReference>
<accession>A0AA96LBE1</accession>
<dbReference type="InterPro" id="IPR025857">
    <property type="entry name" value="MacB_PCD"/>
</dbReference>
<dbReference type="GO" id="GO:0022857">
    <property type="term" value="F:transmembrane transporter activity"/>
    <property type="evidence" value="ECO:0007669"/>
    <property type="project" value="TreeGrafter"/>
</dbReference>
<name>A0AA96LBE1_9BACL</name>
<feature type="domain" description="ABC3 transporter permease C-terminal" evidence="8">
    <location>
        <begin position="655"/>
        <end position="774"/>
    </location>
</feature>
<protein>
    <submittedName>
        <fullName evidence="10">FtsX-like permease family protein</fullName>
    </submittedName>
</protein>
<comment type="subcellular location">
    <subcellularLocation>
        <location evidence="1">Cell membrane</location>
        <topology evidence="1">Multi-pass membrane protein</topology>
    </subcellularLocation>
</comment>
<feature type="transmembrane region" description="Helical" evidence="7">
    <location>
        <begin position="420"/>
        <end position="440"/>
    </location>
</feature>
<proteinExistence type="inferred from homology"/>
<feature type="transmembrane region" description="Helical" evidence="7">
    <location>
        <begin position="251"/>
        <end position="278"/>
    </location>
</feature>
<feature type="transmembrane region" description="Helical" evidence="7">
    <location>
        <begin position="695"/>
        <end position="723"/>
    </location>
</feature>
<keyword evidence="3 7" id="KW-0812">Transmembrane</keyword>
<feature type="transmembrane region" description="Helical" evidence="7">
    <location>
        <begin position="348"/>
        <end position="370"/>
    </location>
</feature>
<comment type="similarity">
    <text evidence="6">Belongs to the ABC-4 integral membrane protein family.</text>
</comment>
<evidence type="ECO:0000256" key="1">
    <source>
        <dbReference type="ARBA" id="ARBA00004651"/>
    </source>
</evidence>
<reference evidence="10 11" key="1">
    <citation type="submission" date="2022-02" db="EMBL/GenBank/DDBJ databases">
        <title>Paenibacillus sp. MBLB1776 Whole Genome Shotgun Sequencing.</title>
        <authorList>
            <person name="Hwang C.Y."/>
            <person name="Cho E.-S."/>
            <person name="Seo M.-J."/>
        </authorList>
    </citation>
    <scope>NUCLEOTIDE SEQUENCE [LARGE SCALE GENOMIC DNA]</scope>
    <source>
        <strain evidence="10 11">MBLB1776</strain>
    </source>
</reference>